<dbReference type="Pfam" id="PF00109">
    <property type="entry name" value="ketoacyl-synt"/>
    <property type="match status" value="1"/>
</dbReference>
<dbReference type="GO" id="GO:0006633">
    <property type="term" value="P:fatty acid biosynthetic process"/>
    <property type="evidence" value="ECO:0007669"/>
    <property type="project" value="TreeGrafter"/>
</dbReference>
<dbReference type="InterPro" id="IPR050091">
    <property type="entry name" value="PKS_NRPS_Biosynth_Enz"/>
</dbReference>
<dbReference type="InterPro" id="IPR049391">
    <property type="entry name" value="FAS_pseudo-KR"/>
</dbReference>
<dbReference type="SMART" id="SM00829">
    <property type="entry name" value="PKS_ER"/>
    <property type="match status" value="1"/>
</dbReference>
<dbReference type="Gene3D" id="3.30.70.3290">
    <property type="match status" value="1"/>
</dbReference>
<dbReference type="InterPro" id="IPR029058">
    <property type="entry name" value="AB_hydrolase_fold"/>
</dbReference>
<gene>
    <name evidence="2" type="ORF">BEMITA_LOCUS13528</name>
</gene>
<dbReference type="SUPFAM" id="SSF51735">
    <property type="entry name" value="NAD(P)-binding Rossmann-fold domains"/>
    <property type="match status" value="1"/>
</dbReference>
<dbReference type="Gene3D" id="3.40.50.1820">
    <property type="entry name" value="alpha/beta hydrolase"/>
    <property type="match status" value="1"/>
</dbReference>
<dbReference type="Gene3D" id="3.40.47.10">
    <property type="match status" value="1"/>
</dbReference>
<dbReference type="GO" id="GO:0004312">
    <property type="term" value="F:fatty acid synthase activity"/>
    <property type="evidence" value="ECO:0007669"/>
    <property type="project" value="TreeGrafter"/>
</dbReference>
<accession>A0A9P0F9N7</accession>
<dbReference type="InterPro" id="IPR014043">
    <property type="entry name" value="Acyl_transferase_dom"/>
</dbReference>
<feature type="domain" description="Ketosynthase family 3 (KS3)" evidence="1">
    <location>
        <begin position="4"/>
        <end position="409"/>
    </location>
</feature>
<evidence type="ECO:0000313" key="2">
    <source>
        <dbReference type="EMBL" id="CAH0395334.1"/>
    </source>
</evidence>
<dbReference type="InterPro" id="IPR020843">
    <property type="entry name" value="ER"/>
</dbReference>
<dbReference type="Pfam" id="PF02801">
    <property type="entry name" value="Ketoacyl-synt_C"/>
    <property type="match status" value="1"/>
</dbReference>
<dbReference type="Pfam" id="PF00698">
    <property type="entry name" value="Acyl_transf_1"/>
    <property type="match status" value="1"/>
</dbReference>
<dbReference type="Gene3D" id="3.90.180.10">
    <property type="entry name" value="Medium-chain alcohol dehydrogenases, catalytic domain"/>
    <property type="match status" value="1"/>
</dbReference>
<dbReference type="CDD" id="cd00833">
    <property type="entry name" value="PKS"/>
    <property type="match status" value="1"/>
</dbReference>
<dbReference type="PROSITE" id="PS52004">
    <property type="entry name" value="KS3_2"/>
    <property type="match status" value="1"/>
</dbReference>
<dbReference type="Proteomes" id="UP001152759">
    <property type="component" value="Chromosome 9"/>
</dbReference>
<dbReference type="InterPro" id="IPR016035">
    <property type="entry name" value="Acyl_Trfase/lysoPLipase"/>
</dbReference>
<evidence type="ECO:0000259" key="1">
    <source>
        <dbReference type="PROSITE" id="PS52004"/>
    </source>
</evidence>
<protein>
    <recommendedName>
        <fullName evidence="1">Ketosynthase family 3 (KS3) domain-containing protein</fullName>
    </recommendedName>
</protein>
<dbReference type="CDD" id="cd05195">
    <property type="entry name" value="enoyl_red"/>
    <property type="match status" value="1"/>
</dbReference>
<dbReference type="GO" id="GO:0016491">
    <property type="term" value="F:oxidoreductase activity"/>
    <property type="evidence" value="ECO:0007669"/>
    <property type="project" value="InterPro"/>
</dbReference>
<dbReference type="SUPFAM" id="SSF55048">
    <property type="entry name" value="Probable ACP-binding domain of malonyl-CoA ACP transacylase"/>
    <property type="match status" value="1"/>
</dbReference>
<dbReference type="InterPro" id="IPR016039">
    <property type="entry name" value="Thiolase-like"/>
</dbReference>
<dbReference type="SMART" id="SM00825">
    <property type="entry name" value="PKS_KS"/>
    <property type="match status" value="1"/>
</dbReference>
<proteinExistence type="predicted"/>
<dbReference type="InterPro" id="IPR032821">
    <property type="entry name" value="PKS_assoc"/>
</dbReference>
<dbReference type="EMBL" id="OU963870">
    <property type="protein sequence ID" value="CAH0395334.1"/>
    <property type="molecule type" value="Genomic_DNA"/>
</dbReference>
<dbReference type="InterPro" id="IPR014030">
    <property type="entry name" value="Ketoacyl_synth_N"/>
</dbReference>
<organism evidence="2 3">
    <name type="scientific">Bemisia tabaci</name>
    <name type="common">Sweetpotato whitefly</name>
    <name type="synonym">Aleurodes tabaci</name>
    <dbReference type="NCBI Taxonomy" id="7038"/>
    <lineage>
        <taxon>Eukaryota</taxon>
        <taxon>Metazoa</taxon>
        <taxon>Ecdysozoa</taxon>
        <taxon>Arthropoda</taxon>
        <taxon>Hexapoda</taxon>
        <taxon>Insecta</taxon>
        <taxon>Pterygota</taxon>
        <taxon>Neoptera</taxon>
        <taxon>Paraneoptera</taxon>
        <taxon>Hemiptera</taxon>
        <taxon>Sternorrhyncha</taxon>
        <taxon>Aleyrodoidea</taxon>
        <taxon>Aleyrodidae</taxon>
        <taxon>Aleyrodinae</taxon>
        <taxon>Bemisia</taxon>
    </lineage>
</organism>
<dbReference type="InterPro" id="IPR020841">
    <property type="entry name" value="PKS_Beta-ketoAc_synthase_dom"/>
</dbReference>
<dbReference type="InterPro" id="IPR014031">
    <property type="entry name" value="Ketoacyl_synth_C"/>
</dbReference>
<sequence length="2215" mass="248365">MSEKFEVVISGIGGHFPECNNVDELTEFLFNKKNGITVDSRRWTPGELNAPAAIGKLKYIDRFDSLFFGIHRKLCESLDSLTRHSLERAIEAIIDAGICPSDLHGSNTAVLMASTVSESEFFSIFDSKDTGFGILGHNRAMQANRVSYSLNLYGPSYTMDSTWTGGTQGLSLAKTLIENGHVNAAIVGIANLILHPTISLQFQSMGKLTTGERTKSFCADADGYNRAEGCVVLFLQRACEARRSYGTVISVNNQCFGDRDSMYVEDSGPHLKELLTRSYKKSGIDPKTVGFVEAEGSACKRIDAMELNAMADVFCPDDRKDPLLVGSIKSNIGHTEAASSLVSLTKAIIALDTGFIPPNINYDNPNNDVPAISNYKIKVVSEKTPLTSDLVGVTSFGLCCNYSHSILRRNPKAKKPKLLPHEMFPDELPRLLLLCGRHEEGVREMLKVVESHGSDEEYAALIHHAFRKNILNYNYRTFTMMPNLKEEKEKEHEIAQLPGGNKRPLWFVFSGMGSQWHGMGTQLMKIPLFAQTIEKLQSILEPRGVDLKHILTSTDRKLFDNILNSFVGIAAIQIGLVDILNALQIFPDGIVGHSVGELGCAYADGCFTAEEMILSAYARGRASIETELIHGKMAAIGMGYQEIKDELPPSIEVACHNAADSCTLSGPSDDVEEYVAVLKERGVFARAVNVSDIAYHSRYISPAAPKLLKYLKEVILEPKPRSKRWISSSIPETEWGSPLAATSSPEYHTNNLLSAVLFEEASKHIPKNAIVIEIAPHGLLQAILRRSLDSECTNIPLTQRNNKKALYFLMTAIGKMYLAGLEPQIENLYPPVQFPVSRGTPSLSTLVTWDHHEQWSLGNMMTVIGIIPGERFININLNDDQLFLCFKLRDRYVLPSAALLFYVWETQKLINSNQLDHPIMFENLQFFKNVEIPNKSVLHLFLLYQRGSGDFEYYWNDELICKGKLSLWEGKTDSLSVETDILTASEVQPNISISSDEIYQLLEGSGYHINKKWQTIIRQSFYDDEWHGVVTWKDNWIVFLDSLLKLSILKEIESGGKMVKLTEIQQLIINPTVFNKPLKDFNTVYHLISNTLKCEGIFINGAKATSLDIAPYPSILKLESQQFMPADNLNLKDEKDFVAFCVQMMVDCCNQSKEFNEKLKITVLEVQNGIQIRVLIPFIESILQKQSNLETYFKRMAVDDMNEDFYSGKDSDSCHFLVTGHYHFFDALSVLEHKRNGFLLVRIPTDEPMFLFVAPKLQKIAENSTGKERLILYRYVNSVLNPRLHYSVVNAWSHPDWINETQGKLNEAAEEKALVFMVVYRQPDYGIQLFIKEMAKLQFSHLLRYVFILDKTAPHFSFSNIFYRKELLKDLPVNIYFNGKWSFLKKSTIKDAIQHFYPDEEPRIHFSASMFEGVAVHYLGVNVKNLSLDRSWKNLELGALECSGYTPEGKAVMGLVKLPVVPRKLVPDQRLSWHVPSTWTMEDAVTVPLDYSLAYFALLSVADLLPEHKVLIHAGLSTIGQAMLSVVHSEGAVAFTTVPHAAAHTALSKLCPFIPKENILDTSDPHWELKLRFMTKGSGVNIVVNCLSGTKTFASVRCLAVHGKFLQMSSTDSYNKEQLGMGCFLAALQFYSISPNRLFDIKESDKDKIHSLVQKGIDTGVVRPLKRKVIPGPCSGEKAIEALMSSSQEYGTHKVVLALQSEKSETKQLRCKHLKDKFYFDPDKMHLILGGKSGSWLELADWLVSRGVRKLTIAADKHGMSSSVARKFNLLLVQYPGTVIQMASTLKISSVPETIQFLKDITSIAPLSTVFFLKLNNASNKVRNLHEALEALSLETLFVSLLSGGVEECYIRKQYKQPCLCILPESKMPVKTSRVLAVLDELLLKTCMKSNEPAIVTLSEHQLSGDLDVDIASLHVSWHLPSSLNDLVQFRSCLAEEPKFEEVPTRSLKFKDAKGTLPFFIIPGLNSSCLEKLYRRLAHPTFVAKLPLVMDSIENTAEQLVRSMKQIQDSISYTIIGDSWGGALTLQIVHLLELEGKRVMTYLLEGAPETGQNWARSLFTDGASPRKLMSRYWTMSEETKKLLAAESNLDAQLDYLLQNETKQRQQCLKESFSGLLHLILCLLKYKPPAEKINNKIMLFKCKGALESDSCGLAEISGSPVSIHISNESDYESMVSCESTVIIIHEEAGFEYPDSANRDVSIGINKVMDTIDRHFS</sequence>
<dbReference type="Pfam" id="PF16197">
    <property type="entry name" value="KAsynt_C_assoc"/>
    <property type="match status" value="1"/>
</dbReference>
<dbReference type="SUPFAM" id="SSF53901">
    <property type="entry name" value="Thiolase-like"/>
    <property type="match status" value="1"/>
</dbReference>
<reference evidence="2" key="1">
    <citation type="submission" date="2021-12" db="EMBL/GenBank/DDBJ databases">
        <authorList>
            <person name="King R."/>
        </authorList>
    </citation>
    <scope>NUCLEOTIDE SEQUENCE</scope>
</reference>
<dbReference type="PANTHER" id="PTHR43775">
    <property type="entry name" value="FATTY ACID SYNTHASE"/>
    <property type="match status" value="1"/>
</dbReference>
<dbReference type="Gene3D" id="3.10.129.110">
    <property type="entry name" value="Polyketide synthase dehydratase"/>
    <property type="match status" value="1"/>
</dbReference>
<dbReference type="Pfam" id="PF21149">
    <property type="entry name" value="FAS_pseudo-KR"/>
    <property type="match status" value="1"/>
</dbReference>
<name>A0A9P0F9N7_BEMTA</name>
<dbReference type="SUPFAM" id="SSF52151">
    <property type="entry name" value="FabD/lysophospholipase-like"/>
    <property type="match status" value="1"/>
</dbReference>
<dbReference type="InterPro" id="IPR001227">
    <property type="entry name" value="Ac_transferase_dom_sf"/>
</dbReference>
<dbReference type="InterPro" id="IPR016036">
    <property type="entry name" value="Malonyl_transacylase_ACP-bd"/>
</dbReference>
<dbReference type="SUPFAM" id="SSF53474">
    <property type="entry name" value="alpha/beta-Hydrolases"/>
    <property type="match status" value="1"/>
</dbReference>
<dbReference type="SMART" id="SM00827">
    <property type="entry name" value="PKS_AT"/>
    <property type="match status" value="1"/>
</dbReference>
<dbReference type="InterPro" id="IPR042104">
    <property type="entry name" value="PKS_dehydratase_sf"/>
</dbReference>
<keyword evidence="3" id="KW-1185">Reference proteome</keyword>
<evidence type="ECO:0000313" key="3">
    <source>
        <dbReference type="Proteomes" id="UP001152759"/>
    </source>
</evidence>
<dbReference type="Gene3D" id="3.40.50.720">
    <property type="entry name" value="NAD(P)-binding Rossmann-like Domain"/>
    <property type="match status" value="1"/>
</dbReference>
<dbReference type="Gene3D" id="3.40.366.10">
    <property type="entry name" value="Malonyl-Coenzyme A Acyl Carrier Protein, domain 2"/>
    <property type="match status" value="1"/>
</dbReference>
<dbReference type="InterPro" id="IPR036291">
    <property type="entry name" value="NAD(P)-bd_dom_sf"/>
</dbReference>
<dbReference type="PANTHER" id="PTHR43775:SF23">
    <property type="entry name" value="FATTY ACID SYNTHASE 3"/>
    <property type="match status" value="1"/>
</dbReference>